<protein>
    <recommendedName>
        <fullName evidence="2">Pyrroline-5-carboxylate reductase dimerisation domain-containing protein</fullName>
    </recommendedName>
</protein>
<evidence type="ECO:0000259" key="2">
    <source>
        <dbReference type="Pfam" id="PF14748"/>
    </source>
</evidence>
<keyword evidence="1" id="KW-0560">Oxidoreductase</keyword>
<reference evidence="3 4" key="1">
    <citation type="submission" date="2019-07" db="EMBL/GenBank/DDBJ databases">
        <title>New species of Amycolatopsis and Streptomyces.</title>
        <authorList>
            <person name="Duangmal K."/>
            <person name="Teo W.F.A."/>
            <person name="Lipun K."/>
        </authorList>
    </citation>
    <scope>NUCLEOTIDE SEQUENCE [LARGE SCALE GENOMIC DNA]</scope>
    <source>
        <strain evidence="3 4">JCM 30562</strain>
    </source>
</reference>
<feature type="domain" description="Pyrroline-5-carboxylate reductase dimerisation" evidence="2">
    <location>
        <begin position="44"/>
        <end position="105"/>
    </location>
</feature>
<dbReference type="GO" id="GO:0055129">
    <property type="term" value="P:L-proline biosynthetic process"/>
    <property type="evidence" value="ECO:0007669"/>
    <property type="project" value="TreeGrafter"/>
</dbReference>
<name>A0A558AFC0_9PSEU</name>
<gene>
    <name evidence="3" type="ORF">FNH06_11510</name>
</gene>
<dbReference type="OrthoDB" id="9805754at2"/>
<accession>A0A558AFC0</accession>
<keyword evidence="4" id="KW-1185">Reference proteome</keyword>
<dbReference type="RefSeq" id="WP_144637470.1">
    <property type="nucleotide sequence ID" value="NZ_BNAX01000001.1"/>
</dbReference>
<dbReference type="InterPro" id="IPR008927">
    <property type="entry name" value="6-PGluconate_DH-like_C_sf"/>
</dbReference>
<dbReference type="PANTHER" id="PTHR11645">
    <property type="entry name" value="PYRROLINE-5-CARBOXYLATE REDUCTASE"/>
    <property type="match status" value="1"/>
</dbReference>
<comment type="caution">
    <text evidence="3">The sequence shown here is derived from an EMBL/GenBank/DDBJ whole genome shotgun (WGS) entry which is preliminary data.</text>
</comment>
<dbReference type="Gene3D" id="1.10.3730.10">
    <property type="entry name" value="ProC C-terminal domain-like"/>
    <property type="match status" value="1"/>
</dbReference>
<dbReference type="SUPFAM" id="SSF48179">
    <property type="entry name" value="6-phosphogluconate dehydrogenase C-terminal domain-like"/>
    <property type="match status" value="1"/>
</dbReference>
<dbReference type="Pfam" id="PF14748">
    <property type="entry name" value="P5CR_dimer"/>
    <property type="match status" value="1"/>
</dbReference>
<proteinExistence type="predicted"/>
<evidence type="ECO:0000313" key="4">
    <source>
        <dbReference type="Proteomes" id="UP000318578"/>
    </source>
</evidence>
<sequence length="110" mass="11106">MPDTPVAVGKGVIGISAGTHAGAGDLDRVQALLEPVGRVIPVPEGQLDAVTALSGSGPAYCYHLVEALIDAGVLLGLRRPLAEELVVATAEGAAAMLREPGRTPSGCARR</sequence>
<organism evidence="3 4">
    <name type="scientific">Amycolatopsis acidiphila</name>
    <dbReference type="NCBI Taxonomy" id="715473"/>
    <lineage>
        <taxon>Bacteria</taxon>
        <taxon>Bacillati</taxon>
        <taxon>Actinomycetota</taxon>
        <taxon>Actinomycetes</taxon>
        <taxon>Pseudonocardiales</taxon>
        <taxon>Pseudonocardiaceae</taxon>
        <taxon>Amycolatopsis</taxon>
    </lineage>
</organism>
<dbReference type="Proteomes" id="UP000318578">
    <property type="component" value="Unassembled WGS sequence"/>
</dbReference>
<dbReference type="Gene3D" id="3.40.50.720">
    <property type="entry name" value="NAD(P)-binding Rossmann-like Domain"/>
    <property type="match status" value="1"/>
</dbReference>
<dbReference type="EMBL" id="VJZA01000014">
    <property type="protein sequence ID" value="TVT22965.1"/>
    <property type="molecule type" value="Genomic_DNA"/>
</dbReference>
<dbReference type="GO" id="GO:0004735">
    <property type="term" value="F:pyrroline-5-carboxylate reductase activity"/>
    <property type="evidence" value="ECO:0007669"/>
    <property type="project" value="TreeGrafter"/>
</dbReference>
<evidence type="ECO:0000313" key="3">
    <source>
        <dbReference type="EMBL" id="TVT22965.1"/>
    </source>
</evidence>
<evidence type="ECO:0000256" key="1">
    <source>
        <dbReference type="ARBA" id="ARBA00023002"/>
    </source>
</evidence>
<dbReference type="PANTHER" id="PTHR11645:SF0">
    <property type="entry name" value="PYRROLINE-5-CARBOXYLATE REDUCTASE 3"/>
    <property type="match status" value="1"/>
</dbReference>
<dbReference type="AlphaFoldDB" id="A0A558AFC0"/>
<dbReference type="InterPro" id="IPR029036">
    <property type="entry name" value="P5CR_dimer"/>
</dbReference>